<gene>
    <name evidence="1" type="ORF">HMPREF9440_02449</name>
</gene>
<evidence type="ECO:0000313" key="2">
    <source>
        <dbReference type="Proteomes" id="UP000004956"/>
    </source>
</evidence>
<accession>H3KI47</accession>
<comment type="caution">
    <text evidence="1">The sequence shown here is derived from an EMBL/GenBank/DDBJ whole genome shotgun (WGS) entry which is preliminary data.</text>
</comment>
<protein>
    <submittedName>
        <fullName evidence="1">Uncharacterized protein</fullName>
    </submittedName>
</protein>
<dbReference type="AlphaFoldDB" id="H3KI47"/>
<dbReference type="Proteomes" id="UP000004956">
    <property type="component" value="Unassembled WGS sequence"/>
</dbReference>
<dbReference type="HOGENOM" id="CLU_2959168_0_0_4"/>
<proteinExistence type="predicted"/>
<reference evidence="1 2" key="1">
    <citation type="submission" date="2011-11" db="EMBL/GenBank/DDBJ databases">
        <authorList>
            <person name="Weinstock G."/>
            <person name="Sodergren E."/>
            <person name="Clifton S."/>
            <person name="Fulton L."/>
            <person name="Fulton B."/>
            <person name="Courtney L."/>
            <person name="Fronick C."/>
            <person name="Harrison M."/>
            <person name="Strong C."/>
            <person name="Farmer C."/>
            <person name="Delahaunty K."/>
            <person name="Markovic C."/>
            <person name="Hall O."/>
            <person name="Minx P."/>
            <person name="Tomlinson C."/>
            <person name="Mitreva M."/>
            <person name="Hou S."/>
            <person name="Chen J."/>
            <person name="Wollam A."/>
            <person name="Pepin K.H."/>
            <person name="Johnson M."/>
            <person name="Bhonagiri V."/>
            <person name="Zhang X."/>
            <person name="Suruliraj S."/>
            <person name="Warren W."/>
            <person name="Chinwalla A."/>
            <person name="Mardis E.R."/>
            <person name="Wilson R.K."/>
        </authorList>
    </citation>
    <scope>NUCLEOTIDE SEQUENCE [LARGE SCALE GENOMIC DNA]</scope>
    <source>
        <strain evidence="1 2">YIT 11816</strain>
    </source>
</reference>
<name>H3KI47_9BURK</name>
<dbReference type="STRING" id="762967.HMPREF9440_02449"/>
<keyword evidence="2" id="KW-1185">Reference proteome</keyword>
<dbReference type="EMBL" id="AFBQ01000373">
    <property type="protein sequence ID" value="EHY30213.1"/>
    <property type="molecule type" value="Genomic_DNA"/>
</dbReference>
<evidence type="ECO:0000313" key="1">
    <source>
        <dbReference type="EMBL" id="EHY30213.1"/>
    </source>
</evidence>
<sequence length="59" mass="6602">MKPGLERLPVHLHTVPVKRVPASRRAPGFSHLPGPFQAILELKFFTHNGTSRSALHQTH</sequence>
<organism evidence="1 2">
    <name type="scientific">Sutterella parvirubra YIT 11816</name>
    <dbReference type="NCBI Taxonomy" id="762967"/>
    <lineage>
        <taxon>Bacteria</taxon>
        <taxon>Pseudomonadati</taxon>
        <taxon>Pseudomonadota</taxon>
        <taxon>Betaproteobacteria</taxon>
        <taxon>Burkholderiales</taxon>
        <taxon>Sutterellaceae</taxon>
        <taxon>Sutterella</taxon>
    </lineage>
</organism>